<evidence type="ECO:0000313" key="1">
    <source>
        <dbReference type="EMBL" id="CAA6809612.1"/>
    </source>
</evidence>
<gene>
    <name evidence="1" type="ORF">HELGO_WM13807</name>
</gene>
<protein>
    <submittedName>
        <fullName evidence="1">Uncharacterized protein</fullName>
    </submittedName>
</protein>
<sequence length="49" mass="5357">RDVRLFGNKFRIVPNEDEVSQKLAFVALACGLGEKNSFGGGFMLVKGIK</sequence>
<dbReference type="EMBL" id="CACVAU010000032">
    <property type="protein sequence ID" value="CAA6809612.1"/>
    <property type="molecule type" value="Genomic_DNA"/>
</dbReference>
<name>A0A6S6SUP3_9BACT</name>
<organism evidence="1">
    <name type="scientific">uncultured Sulfurovum sp</name>
    <dbReference type="NCBI Taxonomy" id="269237"/>
    <lineage>
        <taxon>Bacteria</taxon>
        <taxon>Pseudomonadati</taxon>
        <taxon>Campylobacterota</taxon>
        <taxon>Epsilonproteobacteria</taxon>
        <taxon>Campylobacterales</taxon>
        <taxon>Sulfurovaceae</taxon>
        <taxon>Sulfurovum</taxon>
        <taxon>environmental samples</taxon>
    </lineage>
</organism>
<reference evidence="1" key="1">
    <citation type="submission" date="2020-01" db="EMBL/GenBank/DDBJ databases">
        <authorList>
            <person name="Meier V. D."/>
            <person name="Meier V D."/>
        </authorList>
    </citation>
    <scope>NUCLEOTIDE SEQUENCE</scope>
    <source>
        <strain evidence="1">HLG_WM_MAG_05</strain>
    </source>
</reference>
<accession>A0A6S6SUP3</accession>
<feature type="non-terminal residue" evidence="1">
    <location>
        <position position="1"/>
    </location>
</feature>
<proteinExistence type="predicted"/>
<dbReference type="AlphaFoldDB" id="A0A6S6SUP3"/>